<dbReference type="AlphaFoldDB" id="D5BYU3"/>
<protein>
    <submittedName>
        <fullName evidence="2">BRO domain protein</fullName>
    </submittedName>
</protein>
<dbReference type="Proteomes" id="UP000001844">
    <property type="component" value="Chromosome"/>
</dbReference>
<dbReference type="InterPro" id="IPR003497">
    <property type="entry name" value="BRO_N_domain"/>
</dbReference>
<dbReference type="KEGG" id="nhl:Nhal_0983"/>
<keyword evidence="3" id="KW-1185">Reference proteome</keyword>
<accession>D5BYU3</accession>
<dbReference type="STRING" id="472759.Nhal_0983"/>
<proteinExistence type="predicted"/>
<dbReference type="HOGENOM" id="CLU_879491_0_0_6"/>
<evidence type="ECO:0000259" key="1">
    <source>
        <dbReference type="PROSITE" id="PS51750"/>
    </source>
</evidence>
<evidence type="ECO:0000313" key="3">
    <source>
        <dbReference type="Proteomes" id="UP000001844"/>
    </source>
</evidence>
<name>D5BYU3_NITHN</name>
<organism evidence="2 3">
    <name type="scientific">Nitrosococcus halophilus (strain Nc4)</name>
    <dbReference type="NCBI Taxonomy" id="472759"/>
    <lineage>
        <taxon>Bacteria</taxon>
        <taxon>Pseudomonadati</taxon>
        <taxon>Pseudomonadota</taxon>
        <taxon>Gammaproteobacteria</taxon>
        <taxon>Chromatiales</taxon>
        <taxon>Chromatiaceae</taxon>
        <taxon>Nitrosococcus</taxon>
    </lineage>
</organism>
<dbReference type="SMART" id="SM01040">
    <property type="entry name" value="Bro-N"/>
    <property type="match status" value="1"/>
</dbReference>
<dbReference type="PANTHER" id="PTHR36180:SF2">
    <property type="entry name" value="BRO FAMILY PROTEIN"/>
    <property type="match status" value="1"/>
</dbReference>
<dbReference type="PROSITE" id="PS51750">
    <property type="entry name" value="BRO_N"/>
    <property type="match status" value="1"/>
</dbReference>
<dbReference type="Pfam" id="PF02498">
    <property type="entry name" value="Bro-N"/>
    <property type="match status" value="1"/>
</dbReference>
<sequence length="316" mass="35730">MNDLIPFNFDGHDIRVVMIDGEPWFVAKDLCDVLEIGNPSEAMKRLDDDEKMTLSNTEGQKINTESHSGKRGGAQFFNVVNESGVYNLIFASRKPEARRFRRWVTSELLPTLRKTGHYAMLGAEPSGPRVPAHEADKLVAADRVFRAMLRAGRAAGLPTPTALKRANLEVVRQTGIDILEKTGCVTGDDVQGPDWSEHSSAFQFVRALTQGEFSSLHEYPMRSQDLFEFYRDWCKSSQRWPESQRALNAAMVGYGLARRVRAKMMDLETGEYGNQQRVFVLPGIDVPHSGISKWYSYWSEQALSVMDSLRHQWVNA</sequence>
<dbReference type="RefSeq" id="WP_013032048.1">
    <property type="nucleotide sequence ID" value="NC_013960.1"/>
</dbReference>
<evidence type="ECO:0000313" key="2">
    <source>
        <dbReference type="EMBL" id="ADE14156.1"/>
    </source>
</evidence>
<dbReference type="OrthoDB" id="1042522at2"/>
<dbReference type="eggNOG" id="COG3617">
    <property type="taxonomic scope" value="Bacteria"/>
</dbReference>
<dbReference type="EMBL" id="CP001798">
    <property type="protein sequence ID" value="ADE14156.1"/>
    <property type="molecule type" value="Genomic_DNA"/>
</dbReference>
<gene>
    <name evidence="2" type="ordered locus">Nhal_0983</name>
</gene>
<feature type="domain" description="Bro-N" evidence="1">
    <location>
        <begin position="1"/>
        <end position="116"/>
    </location>
</feature>
<reference evidence="3" key="1">
    <citation type="submission" date="2010-04" db="EMBL/GenBank/DDBJ databases">
        <title>Complete genome sequence of Nitrosococcus halophilus Nc4, a salt-adapted, aerobic obligate ammonia-oxidizing sulfur purple bacterium.</title>
        <authorList>
            <consortium name="US DOE Joint Genome Institute"/>
            <person name="Campbell M.A."/>
            <person name="Malfatti S.A."/>
            <person name="Chain P.S.G."/>
            <person name="Heidelberg J.F."/>
            <person name="Ward B.B."/>
            <person name="Klotz M.G."/>
        </authorList>
    </citation>
    <scope>NUCLEOTIDE SEQUENCE [LARGE SCALE GENOMIC DNA]</scope>
    <source>
        <strain evidence="3">Nc4</strain>
    </source>
</reference>
<dbReference type="PANTHER" id="PTHR36180">
    <property type="entry name" value="DNA-BINDING PROTEIN-RELATED-RELATED"/>
    <property type="match status" value="1"/>
</dbReference>